<reference evidence="15" key="1">
    <citation type="journal article" date="2021" name="Nat. Commun.">
        <title>Genomic analyses provide insights into spinach domestication and the genetic basis of agronomic traits.</title>
        <authorList>
            <person name="Cai X."/>
            <person name="Sun X."/>
            <person name="Xu C."/>
            <person name="Sun H."/>
            <person name="Wang X."/>
            <person name="Ge C."/>
            <person name="Zhang Z."/>
            <person name="Wang Q."/>
            <person name="Fei Z."/>
            <person name="Jiao C."/>
            <person name="Wang Q."/>
        </authorList>
    </citation>
    <scope>NUCLEOTIDE SEQUENCE [LARGE SCALE GENOMIC DNA]</scope>
    <source>
        <strain evidence="15">cv. Varoflay</strain>
    </source>
</reference>
<feature type="transmembrane region" description="Helical" evidence="13">
    <location>
        <begin position="604"/>
        <end position="631"/>
    </location>
</feature>
<protein>
    <submittedName>
        <fullName evidence="16 17">Monosaccharide-sensing protein 2-like</fullName>
    </submittedName>
</protein>
<feature type="transmembrane region" description="Helical" evidence="13">
    <location>
        <begin position="577"/>
        <end position="598"/>
    </location>
</feature>
<feature type="domain" description="Major facilitator superfamily (MFS) profile" evidence="14">
    <location>
        <begin position="7"/>
        <end position="698"/>
    </location>
</feature>
<keyword evidence="8 13" id="KW-1133">Transmembrane helix</keyword>
<evidence type="ECO:0000256" key="2">
    <source>
        <dbReference type="ARBA" id="ARBA00010992"/>
    </source>
</evidence>
<evidence type="ECO:0000256" key="5">
    <source>
        <dbReference type="ARBA" id="ARBA00022554"/>
    </source>
</evidence>
<dbReference type="FunFam" id="1.20.1250.20:FF:000108">
    <property type="entry name" value="Monosaccharide-sensing protein 2"/>
    <property type="match status" value="1"/>
</dbReference>
<sequence>MRGAVFAALAATMGNLLQGWDNATIAGSIMYIKREFNLETQPKLEGLIVAMSLIGATVITTFSGPVSDSVGRRPMLIISSLLYSLGGVVMLWSPNVYVLLLGRLLDGFGVGLAVTLVPVYISETAPPEIRGQLNTLPQFTGSGGMFLSYCMVFGMSLMDAPSWRLMLGVLLIPSLFYLGLMVFYLPESPRWLVSKGKMNEAKKVLQRLRGKEDVIGELALLIEGLGTGDNTSIEEYVMGPANDEEVTTDKDQIKLYGAEHGQSWIAKPVTGQSMLGMVSRYGSMAHQGSMANMMDPLVTLFGSVHDKLPQTGSMRSAIFPNFGSMFNTAADDNGRQENWEVESQGEDTASDVEHDDSDDNNLRSPLLSPHAPGAVSQSNGGSMLMQSGELVNSTGIGGGWQLAYKKAQDGTGELKRVYLHQEAGMGSMRGSMRGSVLSLPPSDLHDSPLVQAAGLVSQSTLNIKDFKGESPLEDGNIQPSAAATTGPSWRELFEPGVKRALVVGMGMQILQQFSGINGVLYYTPQILSQAGVDVLLSNLGISSDSASLLISALTTLLMLPSIGLAMRLMDISGRRFLLLNTLPVLIGSLIVLVLSNIIDMGTVIHATLSTISVIVYFCCFVMGFGPIPNILCSEIFPTRVRGICIAICALTFWFGDIIVTYSLPALLSSIGLAGVFGIYAVVCTISWFFVYLKVPETKGMPLEVISEFFNVGARQTEPEKNM</sequence>
<dbReference type="RefSeq" id="XP_021837550.1">
    <property type="nucleotide sequence ID" value="XM_021981858.1"/>
</dbReference>
<organism evidence="15 17">
    <name type="scientific">Spinacia oleracea</name>
    <name type="common">Spinach</name>
    <dbReference type="NCBI Taxonomy" id="3562"/>
    <lineage>
        <taxon>Eukaryota</taxon>
        <taxon>Viridiplantae</taxon>
        <taxon>Streptophyta</taxon>
        <taxon>Embryophyta</taxon>
        <taxon>Tracheophyta</taxon>
        <taxon>Spermatophyta</taxon>
        <taxon>Magnoliopsida</taxon>
        <taxon>eudicotyledons</taxon>
        <taxon>Gunneridae</taxon>
        <taxon>Pentapetalae</taxon>
        <taxon>Caryophyllales</taxon>
        <taxon>Chenopodiaceae</taxon>
        <taxon>Chenopodioideae</taxon>
        <taxon>Anserineae</taxon>
        <taxon>Spinacia</taxon>
    </lineage>
</organism>
<dbReference type="GO" id="GO:0016020">
    <property type="term" value="C:membrane"/>
    <property type="evidence" value="ECO:0000318"/>
    <property type="project" value="GO_Central"/>
</dbReference>
<dbReference type="PROSITE" id="PS50850">
    <property type="entry name" value="MFS"/>
    <property type="match status" value="1"/>
</dbReference>
<accession>A0A9R0JJZ7</accession>
<feature type="transmembrane region" description="Helical" evidence="13">
    <location>
        <begin position="74"/>
        <end position="92"/>
    </location>
</feature>
<comment type="similarity">
    <text evidence="2">Belongs to the major facilitator superfamily. Sugar transporter (TC 2.A.1.1) family.</text>
</comment>
<dbReference type="PANTHER" id="PTHR48020">
    <property type="entry name" value="PROTON MYO-INOSITOL COTRANSPORTER"/>
    <property type="match status" value="1"/>
</dbReference>
<dbReference type="GO" id="GO:0055085">
    <property type="term" value="P:transmembrane transport"/>
    <property type="evidence" value="ECO:0000318"/>
    <property type="project" value="GO_Central"/>
</dbReference>
<keyword evidence="15" id="KW-1185">Reference proteome</keyword>
<evidence type="ECO:0000256" key="13">
    <source>
        <dbReference type="SAM" id="Phobius"/>
    </source>
</evidence>
<keyword evidence="7 13" id="KW-0812">Transmembrane</keyword>
<evidence type="ECO:0000256" key="9">
    <source>
        <dbReference type="ARBA" id="ARBA00023136"/>
    </source>
</evidence>
<feature type="transmembrane region" description="Helical" evidence="13">
    <location>
        <begin position="643"/>
        <end position="663"/>
    </location>
</feature>
<feature type="transmembrane region" description="Helical" evidence="13">
    <location>
        <begin position="546"/>
        <end position="565"/>
    </location>
</feature>
<dbReference type="Proteomes" id="UP000813463">
    <property type="component" value="Chromosome 3"/>
</dbReference>
<keyword evidence="5" id="KW-0926">Vacuole</keyword>
<dbReference type="GO" id="GO:0022857">
    <property type="term" value="F:transmembrane transporter activity"/>
    <property type="evidence" value="ECO:0000318"/>
    <property type="project" value="GO_Central"/>
</dbReference>
<dbReference type="PRINTS" id="PR00171">
    <property type="entry name" value="SUGRTRNSPORT"/>
</dbReference>
<feature type="transmembrane region" description="Helical" evidence="13">
    <location>
        <begin position="163"/>
        <end position="185"/>
    </location>
</feature>
<dbReference type="FunFam" id="1.20.1250.20:FF:000103">
    <property type="entry name" value="monosaccharide-sensing protein 2"/>
    <property type="match status" value="1"/>
</dbReference>
<reference evidence="16 17" key="2">
    <citation type="submission" date="2025-04" db="UniProtKB">
        <authorList>
            <consortium name="RefSeq"/>
        </authorList>
    </citation>
    <scope>IDENTIFICATION</scope>
</reference>
<dbReference type="InterPro" id="IPR036259">
    <property type="entry name" value="MFS_trans_sf"/>
</dbReference>
<dbReference type="SUPFAM" id="SSF103473">
    <property type="entry name" value="MFS general substrate transporter"/>
    <property type="match status" value="1"/>
</dbReference>
<keyword evidence="6" id="KW-0762">Sugar transport</keyword>
<feature type="transmembrane region" description="Helical" evidence="13">
    <location>
        <begin position="43"/>
        <end position="62"/>
    </location>
</feature>
<dbReference type="Pfam" id="PF00083">
    <property type="entry name" value="Sugar_tr"/>
    <property type="match status" value="2"/>
</dbReference>
<dbReference type="OrthoDB" id="6339427at2759"/>
<dbReference type="InterPro" id="IPR005829">
    <property type="entry name" value="Sugar_transporter_CS"/>
</dbReference>
<feature type="transmembrane region" description="Helical" evidence="13">
    <location>
        <begin position="669"/>
        <end position="692"/>
    </location>
</feature>
<evidence type="ECO:0000256" key="3">
    <source>
        <dbReference type="ARBA" id="ARBA00022448"/>
    </source>
</evidence>
<keyword evidence="3" id="KW-0813">Transport</keyword>
<name>A0A9R0JJZ7_SPIOL</name>
<evidence type="ECO:0000256" key="10">
    <source>
        <dbReference type="ARBA" id="ARBA00050663"/>
    </source>
</evidence>
<keyword evidence="9 13" id="KW-0472">Membrane</keyword>
<dbReference type="InterPro" id="IPR005828">
    <property type="entry name" value="MFS_sugar_transport-like"/>
</dbReference>
<evidence type="ECO:0000256" key="12">
    <source>
        <dbReference type="SAM" id="MobiDB-lite"/>
    </source>
</evidence>
<feature type="transmembrane region" description="Helical" evidence="13">
    <location>
        <begin position="98"/>
        <end position="121"/>
    </location>
</feature>
<dbReference type="PANTHER" id="PTHR48020:SF35">
    <property type="entry name" value="SUGAR TRANSPORTER"/>
    <property type="match status" value="1"/>
</dbReference>
<dbReference type="InterPro" id="IPR003663">
    <property type="entry name" value="Sugar/inositol_transpt"/>
</dbReference>
<feature type="compositionally biased region" description="Polar residues" evidence="12">
    <location>
        <begin position="375"/>
        <end position="385"/>
    </location>
</feature>
<dbReference type="KEGG" id="soe:110777252"/>
<dbReference type="AlphaFoldDB" id="A0A9R0JJZ7"/>
<dbReference type="InterPro" id="IPR050814">
    <property type="entry name" value="Myo-inositol_Transporter"/>
</dbReference>
<evidence type="ECO:0000256" key="4">
    <source>
        <dbReference type="ARBA" id="ARBA00022553"/>
    </source>
</evidence>
<evidence type="ECO:0000313" key="17">
    <source>
        <dbReference type="RefSeq" id="XP_021837550.1"/>
    </source>
</evidence>
<feature type="region of interest" description="Disordered" evidence="12">
    <location>
        <begin position="336"/>
        <end position="385"/>
    </location>
</feature>
<proteinExistence type="inferred from homology"/>
<feature type="transmembrane region" description="Helical" evidence="13">
    <location>
        <begin position="133"/>
        <end position="157"/>
    </location>
</feature>
<dbReference type="GeneID" id="110777252"/>
<dbReference type="Gene3D" id="1.20.1250.20">
    <property type="entry name" value="MFS general substrate transporter like domains"/>
    <property type="match status" value="2"/>
</dbReference>
<evidence type="ECO:0000313" key="16">
    <source>
        <dbReference type="RefSeq" id="XP_021837549.1"/>
    </source>
</evidence>
<evidence type="ECO:0000256" key="7">
    <source>
        <dbReference type="ARBA" id="ARBA00022692"/>
    </source>
</evidence>
<gene>
    <name evidence="16 17" type="primary">LOC110777252</name>
</gene>
<dbReference type="PROSITE" id="PS00217">
    <property type="entry name" value="SUGAR_TRANSPORT_2"/>
    <property type="match status" value="1"/>
</dbReference>
<comment type="subcellular location">
    <subcellularLocation>
        <location evidence="1">Vacuole membrane</location>
        <topology evidence="1">Multi-pass membrane protein</topology>
    </subcellularLocation>
</comment>
<evidence type="ECO:0000313" key="15">
    <source>
        <dbReference type="Proteomes" id="UP000813463"/>
    </source>
</evidence>
<comment type="catalytic activity">
    <reaction evidence="11">
        <text>sucrose(out) + H(+)(in) = sucrose(in) + H(+)(out)</text>
        <dbReference type="Rhea" id="RHEA:73211"/>
        <dbReference type="ChEBI" id="CHEBI:15378"/>
        <dbReference type="ChEBI" id="CHEBI:17992"/>
    </reaction>
    <physiologicalReaction direction="left-to-right" evidence="11">
        <dbReference type="Rhea" id="RHEA:73212"/>
    </physiologicalReaction>
</comment>
<dbReference type="GO" id="GO:0009705">
    <property type="term" value="C:plant-type vacuole membrane"/>
    <property type="evidence" value="ECO:0007669"/>
    <property type="project" value="UniProtKB-ARBA"/>
</dbReference>
<feature type="compositionally biased region" description="Acidic residues" evidence="12">
    <location>
        <begin position="339"/>
        <end position="359"/>
    </location>
</feature>
<keyword evidence="4" id="KW-0597">Phosphoprotein</keyword>
<evidence type="ECO:0000256" key="1">
    <source>
        <dbReference type="ARBA" id="ARBA00004128"/>
    </source>
</evidence>
<dbReference type="RefSeq" id="XP_021837549.1">
    <property type="nucleotide sequence ID" value="XM_021981857.1"/>
</dbReference>
<dbReference type="InterPro" id="IPR020846">
    <property type="entry name" value="MFS_dom"/>
</dbReference>
<evidence type="ECO:0000256" key="6">
    <source>
        <dbReference type="ARBA" id="ARBA00022597"/>
    </source>
</evidence>
<evidence type="ECO:0000256" key="8">
    <source>
        <dbReference type="ARBA" id="ARBA00022989"/>
    </source>
</evidence>
<evidence type="ECO:0000256" key="11">
    <source>
        <dbReference type="ARBA" id="ARBA00051074"/>
    </source>
</evidence>
<comment type="catalytic activity">
    <reaction evidence="10">
        <text>D-glucose(out) + H(+)(in) = D-glucose(in) + H(+)(out)</text>
        <dbReference type="Rhea" id="RHEA:73203"/>
        <dbReference type="ChEBI" id="CHEBI:4167"/>
        <dbReference type="ChEBI" id="CHEBI:15378"/>
    </reaction>
    <physiologicalReaction direction="left-to-right" evidence="10">
        <dbReference type="Rhea" id="RHEA:73204"/>
    </physiologicalReaction>
</comment>
<evidence type="ECO:0000259" key="14">
    <source>
        <dbReference type="PROSITE" id="PS50850"/>
    </source>
</evidence>
<dbReference type="PROSITE" id="PS00216">
    <property type="entry name" value="SUGAR_TRANSPORT_1"/>
    <property type="match status" value="1"/>
</dbReference>